<reference evidence="6" key="1">
    <citation type="submission" date="2016-11" db="EMBL/GenBank/DDBJ databases">
        <title>Actinomyces gypaetusis sp. nov. isolated from Gypaetus barbatus in Qinghai Tibet Plateau China.</title>
        <authorList>
            <person name="Meng X."/>
        </authorList>
    </citation>
    <scope>NUCLEOTIDE SEQUENCE [LARGE SCALE GENOMIC DNA]</scope>
    <source>
        <strain evidence="6">DSM 15383</strain>
    </source>
</reference>
<comment type="caution">
    <text evidence="5">The sequence shown here is derived from an EMBL/GenBank/DDBJ whole genome shotgun (WGS) entry which is preliminary data.</text>
</comment>
<dbReference type="GO" id="GO:0005737">
    <property type="term" value="C:cytoplasm"/>
    <property type="evidence" value="ECO:0007669"/>
    <property type="project" value="UniProtKB-SubCell"/>
</dbReference>
<comment type="subcellular location">
    <subcellularLocation>
        <location evidence="3">Cytoplasm</location>
    </subcellularLocation>
</comment>
<keyword evidence="3" id="KW-0963">Cytoplasm</keyword>
<dbReference type="GO" id="GO:0008999">
    <property type="term" value="F:protein-N-terminal-alanine acetyltransferase activity"/>
    <property type="evidence" value="ECO:0007669"/>
    <property type="project" value="UniProtKB-EC"/>
</dbReference>
<dbReference type="SUPFAM" id="SSF55729">
    <property type="entry name" value="Acyl-CoA N-acyltransferases (Nat)"/>
    <property type="match status" value="1"/>
</dbReference>
<dbReference type="AlphaFoldDB" id="A0A1Q5PJK9"/>
<dbReference type="Pfam" id="PF00583">
    <property type="entry name" value="Acetyltransf_1"/>
    <property type="match status" value="1"/>
</dbReference>
<dbReference type="NCBIfam" id="TIGR01575">
    <property type="entry name" value="rimI"/>
    <property type="match status" value="1"/>
</dbReference>
<keyword evidence="2" id="KW-0012">Acyltransferase</keyword>
<keyword evidence="1 5" id="KW-0808">Transferase</keyword>
<name>A0A1Q5PJK9_9ACTO</name>
<sequence length="139" mass="15597">MDVIAVERAVFPTEAWSSEMLREELTGPYRFYVGVFDPDDTLVGYGGAMRMGDAVEIMTVGVEAHARGLGLGEALTRTLIESARESDCPEIFLEVRESSNLAQALYRKLGFVEIDRRPRYYHNPTEDAIIMRLETDCAS</sequence>
<comment type="similarity">
    <text evidence="3">Belongs to the acetyltransferase family. RimI subfamily.</text>
</comment>
<dbReference type="PANTHER" id="PTHR43877">
    <property type="entry name" value="AMINOALKYLPHOSPHONATE N-ACETYLTRANSFERASE-RELATED-RELATED"/>
    <property type="match status" value="1"/>
</dbReference>
<evidence type="ECO:0000259" key="4">
    <source>
        <dbReference type="PROSITE" id="PS51186"/>
    </source>
</evidence>
<dbReference type="EC" id="2.3.1.266" evidence="3"/>
<dbReference type="InterPro" id="IPR016181">
    <property type="entry name" value="Acyl_CoA_acyltransferase"/>
</dbReference>
<organism evidence="5 6">
    <name type="scientific">Boudabousia marimammalium</name>
    <dbReference type="NCBI Taxonomy" id="156892"/>
    <lineage>
        <taxon>Bacteria</taxon>
        <taxon>Bacillati</taxon>
        <taxon>Actinomycetota</taxon>
        <taxon>Actinomycetes</taxon>
        <taxon>Actinomycetales</taxon>
        <taxon>Actinomycetaceae</taxon>
        <taxon>Boudabousia</taxon>
    </lineage>
</organism>
<proteinExistence type="inferred from homology"/>
<dbReference type="Proteomes" id="UP000186465">
    <property type="component" value="Unassembled WGS sequence"/>
</dbReference>
<evidence type="ECO:0000313" key="5">
    <source>
        <dbReference type="EMBL" id="OKL46064.1"/>
    </source>
</evidence>
<accession>A0A1Q5PJK9</accession>
<evidence type="ECO:0000313" key="6">
    <source>
        <dbReference type="Proteomes" id="UP000186465"/>
    </source>
</evidence>
<protein>
    <recommendedName>
        <fullName evidence="3">[Ribosomal protein bS18]-alanine N-acetyltransferase</fullName>
        <ecNumber evidence="3">2.3.1.266</ecNumber>
    </recommendedName>
</protein>
<dbReference type="EMBL" id="MPDM01000010">
    <property type="protein sequence ID" value="OKL46064.1"/>
    <property type="molecule type" value="Genomic_DNA"/>
</dbReference>
<evidence type="ECO:0000256" key="1">
    <source>
        <dbReference type="ARBA" id="ARBA00022679"/>
    </source>
</evidence>
<dbReference type="CDD" id="cd04301">
    <property type="entry name" value="NAT_SF"/>
    <property type="match status" value="1"/>
</dbReference>
<feature type="domain" description="N-acetyltransferase" evidence="4">
    <location>
        <begin position="1"/>
        <end position="136"/>
    </location>
</feature>
<dbReference type="PROSITE" id="PS51186">
    <property type="entry name" value="GNAT"/>
    <property type="match status" value="1"/>
</dbReference>
<comment type="function">
    <text evidence="3">Acetylates the N-terminal alanine of ribosomal protein bS18.</text>
</comment>
<keyword evidence="6" id="KW-1185">Reference proteome</keyword>
<dbReference type="Gene3D" id="3.40.630.30">
    <property type="match status" value="1"/>
</dbReference>
<dbReference type="InterPro" id="IPR050832">
    <property type="entry name" value="Bact_Acetyltransf"/>
</dbReference>
<dbReference type="STRING" id="156892.BM477_07725"/>
<comment type="catalytic activity">
    <reaction evidence="3">
        <text>N-terminal L-alanyl-[ribosomal protein bS18] + acetyl-CoA = N-terminal N(alpha)-acetyl-L-alanyl-[ribosomal protein bS18] + CoA + H(+)</text>
        <dbReference type="Rhea" id="RHEA:43756"/>
        <dbReference type="Rhea" id="RHEA-COMP:10676"/>
        <dbReference type="Rhea" id="RHEA-COMP:10677"/>
        <dbReference type="ChEBI" id="CHEBI:15378"/>
        <dbReference type="ChEBI" id="CHEBI:57287"/>
        <dbReference type="ChEBI" id="CHEBI:57288"/>
        <dbReference type="ChEBI" id="CHEBI:64718"/>
        <dbReference type="ChEBI" id="CHEBI:83683"/>
        <dbReference type="EC" id="2.3.1.266"/>
    </reaction>
</comment>
<gene>
    <name evidence="5" type="ORF">BM477_07725</name>
</gene>
<dbReference type="InterPro" id="IPR000182">
    <property type="entry name" value="GNAT_dom"/>
</dbReference>
<dbReference type="InterPro" id="IPR006464">
    <property type="entry name" value="AcTrfase_RimI/Ard1"/>
</dbReference>
<evidence type="ECO:0000256" key="3">
    <source>
        <dbReference type="RuleBase" id="RU363094"/>
    </source>
</evidence>
<evidence type="ECO:0000256" key="2">
    <source>
        <dbReference type="ARBA" id="ARBA00023315"/>
    </source>
</evidence>